<proteinExistence type="predicted"/>
<organism evidence="1">
    <name type="scientific">Arion vulgaris</name>
    <dbReference type="NCBI Taxonomy" id="1028688"/>
    <lineage>
        <taxon>Eukaryota</taxon>
        <taxon>Metazoa</taxon>
        <taxon>Spiralia</taxon>
        <taxon>Lophotrochozoa</taxon>
        <taxon>Mollusca</taxon>
        <taxon>Gastropoda</taxon>
        <taxon>Heterobranchia</taxon>
        <taxon>Euthyneura</taxon>
        <taxon>Panpulmonata</taxon>
        <taxon>Eupulmonata</taxon>
        <taxon>Stylommatophora</taxon>
        <taxon>Helicina</taxon>
        <taxon>Arionoidea</taxon>
        <taxon>Arionidae</taxon>
        <taxon>Arion</taxon>
    </lineage>
</organism>
<evidence type="ECO:0000313" key="1">
    <source>
        <dbReference type="EMBL" id="CEK99210.1"/>
    </source>
</evidence>
<protein>
    <submittedName>
        <fullName evidence="1">Uncharacterized protein</fullName>
    </submittedName>
</protein>
<dbReference type="AlphaFoldDB" id="A0A0B7C423"/>
<dbReference type="EMBL" id="HACG01052339">
    <property type="protein sequence ID" value="CEK99210.1"/>
    <property type="molecule type" value="Transcribed_RNA"/>
</dbReference>
<reference evidence="1" key="1">
    <citation type="submission" date="2014-12" db="EMBL/GenBank/DDBJ databases">
        <title>Insight into the proteome of Arion vulgaris.</title>
        <authorList>
            <person name="Aradska J."/>
            <person name="Bulat T."/>
            <person name="Smidak R."/>
            <person name="Sarate P."/>
            <person name="Gangsoo J."/>
            <person name="Sialana F."/>
            <person name="Bilban M."/>
            <person name="Lubec G."/>
        </authorList>
    </citation>
    <scope>NUCLEOTIDE SEQUENCE</scope>
    <source>
        <tissue evidence="1">Skin</tissue>
    </source>
</reference>
<sequence length="57" mass="5838">GSWGFPDEQILPTSPLLSLLQQPQISTTSLHASGPTIIDIGSAGDSYVTLPNGPASC</sequence>
<feature type="non-terminal residue" evidence="1">
    <location>
        <position position="1"/>
    </location>
</feature>
<gene>
    <name evidence="1" type="primary">ORF220705</name>
</gene>
<name>A0A0B7C423_9EUPU</name>
<accession>A0A0B7C423</accession>